<name>W3XDU7_PESFW</name>
<keyword evidence="1" id="KW-0732">Signal</keyword>
<protein>
    <submittedName>
        <fullName evidence="2">Uncharacterized protein</fullName>
    </submittedName>
</protein>
<organism evidence="2 3">
    <name type="scientific">Pestalotiopsis fici (strain W106-1 / CGMCC3.15140)</name>
    <dbReference type="NCBI Taxonomy" id="1229662"/>
    <lineage>
        <taxon>Eukaryota</taxon>
        <taxon>Fungi</taxon>
        <taxon>Dikarya</taxon>
        <taxon>Ascomycota</taxon>
        <taxon>Pezizomycotina</taxon>
        <taxon>Sordariomycetes</taxon>
        <taxon>Xylariomycetidae</taxon>
        <taxon>Amphisphaeriales</taxon>
        <taxon>Sporocadaceae</taxon>
        <taxon>Pestalotiopsis</taxon>
    </lineage>
</organism>
<gene>
    <name evidence="2" type="ORF">PFICI_05247</name>
</gene>
<dbReference type="KEGG" id="pfy:PFICI_05247"/>
<dbReference type="OMA" id="WYYPDFL"/>
<dbReference type="InParanoid" id="W3XDU7"/>
<dbReference type="OrthoDB" id="4733107at2759"/>
<feature type="chain" id="PRO_5004836052" evidence="1">
    <location>
        <begin position="23"/>
        <end position="163"/>
    </location>
</feature>
<evidence type="ECO:0000313" key="2">
    <source>
        <dbReference type="EMBL" id="ETS83371.1"/>
    </source>
</evidence>
<feature type="signal peptide" evidence="1">
    <location>
        <begin position="1"/>
        <end position="22"/>
    </location>
</feature>
<dbReference type="Proteomes" id="UP000030651">
    <property type="component" value="Unassembled WGS sequence"/>
</dbReference>
<dbReference type="GeneID" id="19270260"/>
<dbReference type="EMBL" id="KI912111">
    <property type="protein sequence ID" value="ETS83371.1"/>
    <property type="molecule type" value="Genomic_DNA"/>
</dbReference>
<accession>W3XDU7</accession>
<reference evidence="3" key="1">
    <citation type="journal article" date="2015" name="BMC Genomics">
        <title>Genomic and transcriptomic analysis of the endophytic fungus Pestalotiopsis fici reveals its lifestyle and high potential for synthesis of natural products.</title>
        <authorList>
            <person name="Wang X."/>
            <person name="Zhang X."/>
            <person name="Liu L."/>
            <person name="Xiang M."/>
            <person name="Wang W."/>
            <person name="Sun X."/>
            <person name="Che Y."/>
            <person name="Guo L."/>
            <person name="Liu G."/>
            <person name="Guo L."/>
            <person name="Wang C."/>
            <person name="Yin W.B."/>
            <person name="Stadler M."/>
            <person name="Zhang X."/>
            <person name="Liu X."/>
        </authorList>
    </citation>
    <scope>NUCLEOTIDE SEQUENCE [LARGE SCALE GENOMIC DNA]</scope>
    <source>
        <strain evidence="3">W106-1 / CGMCC3.15140</strain>
    </source>
</reference>
<keyword evidence="3" id="KW-1185">Reference proteome</keyword>
<dbReference type="AlphaFoldDB" id="W3XDU7"/>
<dbReference type="HOGENOM" id="CLU_1714390_0_0_1"/>
<evidence type="ECO:0000313" key="3">
    <source>
        <dbReference type="Proteomes" id="UP000030651"/>
    </source>
</evidence>
<dbReference type="RefSeq" id="XP_007832019.1">
    <property type="nucleotide sequence ID" value="XM_007833828.1"/>
</dbReference>
<evidence type="ECO:0000256" key="1">
    <source>
        <dbReference type="SAM" id="SignalP"/>
    </source>
</evidence>
<proteinExistence type="predicted"/>
<sequence>MFHSTIQGIAACALLATTLVGAAPLLQTAATMTKRDTAERYIFANCINNVTSAGYAAIFWYYPDFLPDFPEPQDTAYVNNATTVDFAGTTVSVSSPFTLKAVLPADAATAAEGDIVSTDASASSFAGPMAVVKGSGDVFYIPATNVNCYEEYWQRDNQPVEDP</sequence>
<dbReference type="eggNOG" id="ENOG502TBQW">
    <property type="taxonomic scope" value="Eukaryota"/>
</dbReference>